<evidence type="ECO:0000256" key="1">
    <source>
        <dbReference type="ARBA" id="ARBA00023122"/>
    </source>
</evidence>
<gene>
    <name evidence="4" type="ORF">G6321_32380</name>
</gene>
<name>A0A7Z0QGH7_9BRAD</name>
<reference evidence="4" key="1">
    <citation type="submission" date="2020-06" db="EMBL/GenBank/DDBJ databases">
        <title>Whole Genome Sequence of Bradyrhizobium sp. Strain 323S2.</title>
        <authorList>
            <person name="Bromfield E.S.P."/>
        </authorList>
    </citation>
    <scope>NUCLEOTIDE SEQUENCE [LARGE SCALE GENOMIC DNA]</scope>
    <source>
        <strain evidence="4">323S2</strain>
    </source>
</reference>
<keyword evidence="1 2" id="KW-0129">CBS domain</keyword>
<dbReference type="SUPFAM" id="SSF54631">
    <property type="entry name" value="CBS-domain pair"/>
    <property type="match status" value="1"/>
</dbReference>
<evidence type="ECO:0000256" key="2">
    <source>
        <dbReference type="PROSITE-ProRule" id="PRU00703"/>
    </source>
</evidence>
<dbReference type="PANTHER" id="PTHR43080:SF26">
    <property type="entry name" value="REGULATORY PROTEIN"/>
    <property type="match status" value="1"/>
</dbReference>
<dbReference type="PROSITE" id="PS51371">
    <property type="entry name" value="CBS"/>
    <property type="match status" value="2"/>
</dbReference>
<feature type="domain" description="CBS" evidence="3">
    <location>
        <begin position="7"/>
        <end position="65"/>
    </location>
</feature>
<dbReference type="AlphaFoldDB" id="A0A7Z0QGH7"/>
<protein>
    <submittedName>
        <fullName evidence="4">CBS domain-containing protein</fullName>
    </submittedName>
</protein>
<feature type="domain" description="CBS" evidence="3">
    <location>
        <begin position="94"/>
        <end position="152"/>
    </location>
</feature>
<comment type="caution">
    <text evidence="4">The sequence shown here is derived from an EMBL/GenBank/DDBJ whole genome shotgun (WGS) entry which is preliminary data.</text>
</comment>
<organism evidence="4">
    <name type="scientific">Bradyrhizobium barranii subsp. barranii</name>
    <dbReference type="NCBI Taxonomy" id="2823807"/>
    <lineage>
        <taxon>Bacteria</taxon>
        <taxon>Pseudomonadati</taxon>
        <taxon>Pseudomonadota</taxon>
        <taxon>Alphaproteobacteria</taxon>
        <taxon>Hyphomicrobiales</taxon>
        <taxon>Nitrobacteraceae</taxon>
        <taxon>Bradyrhizobium</taxon>
        <taxon>Bradyrhizobium barranii</taxon>
    </lineage>
</organism>
<accession>A0A7Z0QGH7</accession>
<proteinExistence type="predicted"/>
<evidence type="ECO:0000259" key="3">
    <source>
        <dbReference type="PROSITE" id="PS51371"/>
    </source>
</evidence>
<dbReference type="EMBL" id="JACBFH010000001">
    <property type="protein sequence ID" value="NYY92907.1"/>
    <property type="molecule type" value="Genomic_DNA"/>
</dbReference>
<dbReference type="InterPro" id="IPR046342">
    <property type="entry name" value="CBS_dom_sf"/>
</dbReference>
<dbReference type="InterPro" id="IPR000644">
    <property type="entry name" value="CBS_dom"/>
</dbReference>
<dbReference type="InterPro" id="IPR051257">
    <property type="entry name" value="Diverse_CBS-Domain"/>
</dbReference>
<dbReference type="Pfam" id="PF00571">
    <property type="entry name" value="CBS"/>
    <property type="match status" value="2"/>
</dbReference>
<dbReference type="PANTHER" id="PTHR43080">
    <property type="entry name" value="CBS DOMAIN-CONTAINING PROTEIN CBSX3, MITOCHONDRIAL"/>
    <property type="match status" value="1"/>
</dbReference>
<evidence type="ECO:0000313" key="4">
    <source>
        <dbReference type="EMBL" id="NYY92907.1"/>
    </source>
</evidence>
<sequence length="156" mass="17637">MLASDIMRTSFATVKPEAPLLEALHLLLETNQRGLPVLNDDGTLVGIIAEGDFLHRRELGVNYPEGFWLEWLLGRQEGELARERTRGLRVEEVMSRHPVCVDENASIDAVVKEMDVYQISQVPVLRKRRVVGIVGRMQMLTALESCLREQGEASRE</sequence>
<dbReference type="SMART" id="SM00116">
    <property type="entry name" value="CBS"/>
    <property type="match status" value="2"/>
</dbReference>
<dbReference type="Gene3D" id="3.10.580.10">
    <property type="entry name" value="CBS-domain"/>
    <property type="match status" value="1"/>
</dbReference>